<dbReference type="Proteomes" id="UP001180020">
    <property type="component" value="Unassembled WGS sequence"/>
</dbReference>
<reference evidence="1" key="2">
    <citation type="submission" date="2023-06" db="EMBL/GenBank/DDBJ databases">
        <authorList>
            <person name="Ma L."/>
            <person name="Liu K.-W."/>
            <person name="Li Z."/>
            <person name="Hsiao Y.-Y."/>
            <person name="Qi Y."/>
            <person name="Fu T."/>
            <person name="Tang G."/>
            <person name="Zhang D."/>
            <person name="Sun W.-H."/>
            <person name="Liu D.-K."/>
            <person name="Li Y."/>
            <person name="Chen G.-Z."/>
            <person name="Liu X.-D."/>
            <person name="Liao X.-Y."/>
            <person name="Jiang Y.-T."/>
            <person name="Yu X."/>
            <person name="Hao Y."/>
            <person name="Huang J."/>
            <person name="Zhao X.-W."/>
            <person name="Ke S."/>
            <person name="Chen Y.-Y."/>
            <person name="Wu W.-L."/>
            <person name="Hsu J.-L."/>
            <person name="Lin Y.-F."/>
            <person name="Huang M.-D."/>
            <person name="Li C.-Y."/>
            <person name="Huang L."/>
            <person name="Wang Z.-W."/>
            <person name="Zhao X."/>
            <person name="Zhong W.-Y."/>
            <person name="Peng D.-H."/>
            <person name="Ahmad S."/>
            <person name="Lan S."/>
            <person name="Zhang J.-S."/>
            <person name="Tsai W.-C."/>
            <person name="Van De Peer Y."/>
            <person name="Liu Z.-J."/>
        </authorList>
    </citation>
    <scope>NUCLEOTIDE SEQUENCE</scope>
    <source>
        <strain evidence="1">CP</strain>
        <tissue evidence="1">Leaves</tissue>
    </source>
</reference>
<reference evidence="1" key="1">
    <citation type="journal article" date="2023" name="Nat. Commun.">
        <title>Diploid and tetraploid genomes of Acorus and the evolution of monocots.</title>
        <authorList>
            <person name="Ma L."/>
            <person name="Liu K.W."/>
            <person name="Li Z."/>
            <person name="Hsiao Y.Y."/>
            <person name="Qi Y."/>
            <person name="Fu T."/>
            <person name="Tang G.D."/>
            <person name="Zhang D."/>
            <person name="Sun W.H."/>
            <person name="Liu D.K."/>
            <person name="Li Y."/>
            <person name="Chen G.Z."/>
            <person name="Liu X.D."/>
            <person name="Liao X.Y."/>
            <person name="Jiang Y.T."/>
            <person name="Yu X."/>
            <person name="Hao Y."/>
            <person name="Huang J."/>
            <person name="Zhao X.W."/>
            <person name="Ke S."/>
            <person name="Chen Y.Y."/>
            <person name="Wu W.L."/>
            <person name="Hsu J.L."/>
            <person name="Lin Y.F."/>
            <person name="Huang M.D."/>
            <person name="Li C.Y."/>
            <person name="Huang L."/>
            <person name="Wang Z.W."/>
            <person name="Zhao X."/>
            <person name="Zhong W.Y."/>
            <person name="Peng D.H."/>
            <person name="Ahmad S."/>
            <person name="Lan S."/>
            <person name="Zhang J.S."/>
            <person name="Tsai W.C."/>
            <person name="Van de Peer Y."/>
            <person name="Liu Z.J."/>
        </authorList>
    </citation>
    <scope>NUCLEOTIDE SEQUENCE</scope>
    <source>
        <strain evidence="1">CP</strain>
    </source>
</reference>
<accession>A0AAV9FN38</accession>
<comment type="caution">
    <text evidence="1">The sequence shown here is derived from an EMBL/GenBank/DDBJ whole genome shotgun (WGS) entry which is preliminary data.</text>
</comment>
<evidence type="ECO:0000313" key="1">
    <source>
        <dbReference type="EMBL" id="KAK1326966.1"/>
    </source>
</evidence>
<protein>
    <submittedName>
        <fullName evidence="1">Uncharacterized protein</fullName>
    </submittedName>
</protein>
<name>A0AAV9FN38_ACOCL</name>
<gene>
    <name evidence="1" type="ORF">QJS10_CPA01g00655</name>
</gene>
<keyword evidence="2" id="KW-1185">Reference proteome</keyword>
<sequence>MLGLRLRDRMVMIPYFTYGSVDQTIQESEQSCEGGELWGHICRNSTPSINAFSRHWKKSKRIMHSIVLQSHQTMWDMAPKIVDSISHKSHKS</sequence>
<dbReference type="EMBL" id="JAUJYO010000001">
    <property type="protein sequence ID" value="KAK1326966.1"/>
    <property type="molecule type" value="Genomic_DNA"/>
</dbReference>
<dbReference type="AlphaFoldDB" id="A0AAV9FN38"/>
<organism evidence="1 2">
    <name type="scientific">Acorus calamus</name>
    <name type="common">Sweet flag</name>
    <dbReference type="NCBI Taxonomy" id="4465"/>
    <lineage>
        <taxon>Eukaryota</taxon>
        <taxon>Viridiplantae</taxon>
        <taxon>Streptophyta</taxon>
        <taxon>Embryophyta</taxon>
        <taxon>Tracheophyta</taxon>
        <taxon>Spermatophyta</taxon>
        <taxon>Magnoliopsida</taxon>
        <taxon>Liliopsida</taxon>
        <taxon>Acoraceae</taxon>
        <taxon>Acorus</taxon>
    </lineage>
</organism>
<proteinExistence type="predicted"/>
<evidence type="ECO:0000313" key="2">
    <source>
        <dbReference type="Proteomes" id="UP001180020"/>
    </source>
</evidence>